<accession>A0A1B9B8Y4</accession>
<evidence type="ECO:0000313" key="3">
    <source>
        <dbReference type="EMBL" id="OCA92547.1"/>
    </source>
</evidence>
<keyword evidence="2" id="KW-0732">Signal</keyword>
<feature type="signal peptide" evidence="2">
    <location>
        <begin position="1"/>
        <end position="28"/>
    </location>
</feature>
<name>A0A1B9B8Y4_9BACI</name>
<proteinExistence type="predicted"/>
<reference evidence="4" key="1">
    <citation type="submission" date="2016-05" db="EMBL/GenBank/DDBJ databases">
        <authorList>
            <person name="Liu B."/>
            <person name="Wang J."/>
            <person name="Zhu Y."/>
            <person name="Liu G."/>
            <person name="Chen Q."/>
            <person name="Chen Z."/>
            <person name="Lan J."/>
            <person name="Che J."/>
            <person name="Ge C."/>
            <person name="Shi H."/>
            <person name="Pan Z."/>
            <person name="Liu X."/>
        </authorList>
    </citation>
    <scope>NUCLEOTIDE SEQUENCE [LARGE SCALE GENOMIC DNA]</scope>
    <source>
        <strain evidence="4">FJAT-27215</strain>
    </source>
</reference>
<feature type="chain" id="PRO_5008622544" description="Aminodeoxychorismate lyase" evidence="2">
    <location>
        <begin position="29"/>
        <end position="159"/>
    </location>
</feature>
<keyword evidence="4" id="KW-1185">Reference proteome</keyword>
<dbReference type="AlphaFoldDB" id="A0A1B9B8Y4"/>
<dbReference type="RefSeq" id="WP_065409036.1">
    <property type="nucleotide sequence ID" value="NZ_MAYT01000001.1"/>
</dbReference>
<evidence type="ECO:0000256" key="2">
    <source>
        <dbReference type="SAM" id="SignalP"/>
    </source>
</evidence>
<protein>
    <recommendedName>
        <fullName evidence="5">Aminodeoxychorismate lyase</fullName>
    </recommendedName>
</protein>
<dbReference type="Proteomes" id="UP000092578">
    <property type="component" value="Unassembled WGS sequence"/>
</dbReference>
<evidence type="ECO:0000313" key="4">
    <source>
        <dbReference type="Proteomes" id="UP000092578"/>
    </source>
</evidence>
<dbReference type="Gene3D" id="3.30.1490.480">
    <property type="entry name" value="Endolytic murein transglycosylase"/>
    <property type="match status" value="1"/>
</dbReference>
<feature type="region of interest" description="Disordered" evidence="1">
    <location>
        <begin position="62"/>
        <end position="98"/>
    </location>
</feature>
<evidence type="ECO:0000256" key="1">
    <source>
        <dbReference type="SAM" id="MobiDB-lite"/>
    </source>
</evidence>
<organism evidence="3 4">
    <name type="scientific">Pseudobacillus wudalianchiensis</name>
    <dbReference type="NCBI Taxonomy" id="1743143"/>
    <lineage>
        <taxon>Bacteria</taxon>
        <taxon>Bacillati</taxon>
        <taxon>Bacillota</taxon>
        <taxon>Bacilli</taxon>
        <taxon>Bacillales</taxon>
        <taxon>Bacillaceae</taxon>
        <taxon>Pseudobacillus</taxon>
    </lineage>
</organism>
<gene>
    <name evidence="3" type="ORF">A8F95_02280</name>
</gene>
<dbReference type="EMBL" id="MAYT01000001">
    <property type="protein sequence ID" value="OCA92547.1"/>
    <property type="molecule type" value="Genomic_DNA"/>
</dbReference>
<comment type="caution">
    <text evidence="3">The sequence shown here is derived from an EMBL/GenBank/DDBJ whole genome shotgun (WGS) entry which is preliminary data.</text>
</comment>
<sequence length="159" mass="17730">MNKQSVRAFAFGLLAASLALLVYQEAAGANSTSLSKSAMIQKLEKEHYVVLTAKEAIQQKQEKEQLQQKLNRFTAKNDQNGSPKKEKTRQKNSYTLRIESGMSSSEVGRLLEKAGVIEDSEKFNTYLTDNGYAEKLQVGEHTVHPSMSMKEMAVVLTTK</sequence>
<evidence type="ECO:0008006" key="5">
    <source>
        <dbReference type="Google" id="ProtNLM"/>
    </source>
</evidence>